<evidence type="ECO:0000256" key="2">
    <source>
        <dbReference type="ARBA" id="ARBA00022840"/>
    </source>
</evidence>
<dbReference type="PANTHER" id="PTHR16305:SF28">
    <property type="entry name" value="GUANYLATE CYCLASE DOMAIN-CONTAINING PROTEIN"/>
    <property type="match status" value="1"/>
</dbReference>
<feature type="non-terminal residue" evidence="3">
    <location>
        <position position="1"/>
    </location>
</feature>
<dbReference type="AlphaFoldDB" id="A0A0F9E964"/>
<organism evidence="3">
    <name type="scientific">marine sediment metagenome</name>
    <dbReference type="NCBI Taxonomy" id="412755"/>
    <lineage>
        <taxon>unclassified sequences</taxon>
        <taxon>metagenomes</taxon>
        <taxon>ecological metagenomes</taxon>
    </lineage>
</organism>
<dbReference type="SUPFAM" id="SSF48452">
    <property type="entry name" value="TPR-like"/>
    <property type="match status" value="1"/>
</dbReference>
<dbReference type="Pfam" id="PF13181">
    <property type="entry name" value="TPR_8"/>
    <property type="match status" value="1"/>
</dbReference>
<keyword evidence="1" id="KW-0547">Nucleotide-binding</keyword>
<dbReference type="EMBL" id="LAZR01025874">
    <property type="protein sequence ID" value="KKL70514.1"/>
    <property type="molecule type" value="Genomic_DNA"/>
</dbReference>
<sequence length="671" mass="76781">FEDLHWSDRSSEEVMKSILESITGFRILLIFTYRPEYVHTWGTKSYHSQVTLNRLSNRESLNMTAHVLGTEDIDPALADLILEKTEGIPFVIEEFIKSLKDLRIIERKNNTYHLGKDIREVTIPSTIQDVIMARVDILPEAAKELLQTGSAIEREFSYELIKTVTGLSQDKLLSHLSVLKDSELLYERGIYPQSIYIFKHALTQEVVYNSILIRRKKKLHEMIGHAIEELYKDNINEHYSKLADHFMEGKNYEKGAEYSKLTVRNFGKAASRNEAIDYAYKRIDCIEKLPQTDNVQKQLIDARTNLGIIFTEINHVVESKDTVEPIFDLALKQNYKKRLSQINTILGQYYLFSEKSFPKAFEHLKEALRISEELKDVASKLLVNYWVGLANTFGKINFTDSECHLTISTDICIAANSSWGTASNKSTLAQTYFLNGKINSCLQVSGEAIELAEDSGDVFSKAVTNTMHGVCLYGKGFLVEAVTHLLKGTNLCDSMNILVWNGFGLTFLGEIYYEMEDYQQSMEYFSQAIKILEHNRLLPSYVNLCKTGITRANLMIGESDIQIESLFRYASKNNIKHIDGWISKIIGEILLKINGKSIPEAENWTKKAIEADKRNGMMWHLARDYALYADLFKRKGDLSKARENLVKGIEIFKECGADGWVKKYEEELAQM</sequence>
<proteinExistence type="predicted"/>
<protein>
    <submittedName>
        <fullName evidence="3">Uncharacterized protein</fullName>
    </submittedName>
</protein>
<comment type="caution">
    <text evidence="3">The sequence shown here is derived from an EMBL/GenBank/DDBJ whole genome shotgun (WGS) entry which is preliminary data.</text>
</comment>
<reference evidence="3" key="1">
    <citation type="journal article" date="2015" name="Nature">
        <title>Complex archaea that bridge the gap between prokaryotes and eukaryotes.</title>
        <authorList>
            <person name="Spang A."/>
            <person name="Saw J.H."/>
            <person name="Jorgensen S.L."/>
            <person name="Zaremba-Niedzwiedzka K."/>
            <person name="Martijn J."/>
            <person name="Lind A.E."/>
            <person name="van Eijk R."/>
            <person name="Schleper C."/>
            <person name="Guy L."/>
            <person name="Ettema T.J."/>
        </authorList>
    </citation>
    <scope>NUCLEOTIDE SEQUENCE</scope>
</reference>
<dbReference type="InterPro" id="IPR011990">
    <property type="entry name" value="TPR-like_helical_dom_sf"/>
</dbReference>
<dbReference type="PROSITE" id="PS50005">
    <property type="entry name" value="TPR"/>
    <property type="match status" value="1"/>
</dbReference>
<dbReference type="Gene3D" id="1.25.40.10">
    <property type="entry name" value="Tetratricopeptide repeat domain"/>
    <property type="match status" value="2"/>
</dbReference>
<dbReference type="GO" id="GO:0005524">
    <property type="term" value="F:ATP binding"/>
    <property type="evidence" value="ECO:0007669"/>
    <property type="project" value="UniProtKB-KW"/>
</dbReference>
<name>A0A0F9E964_9ZZZZ</name>
<evidence type="ECO:0000256" key="1">
    <source>
        <dbReference type="ARBA" id="ARBA00022741"/>
    </source>
</evidence>
<dbReference type="GO" id="GO:0005737">
    <property type="term" value="C:cytoplasm"/>
    <property type="evidence" value="ECO:0007669"/>
    <property type="project" value="TreeGrafter"/>
</dbReference>
<dbReference type="InterPro" id="IPR019734">
    <property type="entry name" value="TPR_rpt"/>
</dbReference>
<evidence type="ECO:0000313" key="3">
    <source>
        <dbReference type="EMBL" id="KKL70514.1"/>
    </source>
</evidence>
<gene>
    <name evidence="3" type="ORF">LCGC14_2104150</name>
</gene>
<keyword evidence="2" id="KW-0067">ATP-binding</keyword>
<accession>A0A0F9E964</accession>
<dbReference type="PANTHER" id="PTHR16305">
    <property type="entry name" value="TESTICULAR SOLUBLE ADENYLYL CYCLASE"/>
    <property type="match status" value="1"/>
</dbReference>
<dbReference type="SMART" id="SM00028">
    <property type="entry name" value="TPR"/>
    <property type="match status" value="4"/>
</dbReference>
<dbReference type="GO" id="GO:0004016">
    <property type="term" value="F:adenylate cyclase activity"/>
    <property type="evidence" value="ECO:0007669"/>
    <property type="project" value="TreeGrafter"/>
</dbReference>